<protein>
    <submittedName>
        <fullName evidence="1">Uncharacterized protein</fullName>
    </submittedName>
</protein>
<dbReference type="EMBL" id="GG693875">
    <property type="protein sequence ID" value="EES52525.1"/>
    <property type="molecule type" value="Genomic_DNA"/>
</dbReference>
<dbReference type="Proteomes" id="UP000009374">
    <property type="component" value="Unassembled WGS sequence"/>
</dbReference>
<sequence length="156" mass="17291">MKGASGMVKTWGGRIAAGILLFVLLVAESGGAGRGFAASKTLPDDPVDDIDRIVGLLPSPSGFSDVRELFLRYGLRVSSARVAHGGRHDAIVVRLDFFLPVPPHCHPTEDQRRQYYLERAVWRKSPDSDSFVPVNSWSRHISLAQTDWFENIPCYP</sequence>
<proteinExistence type="predicted"/>
<accession>C6HXR3</accession>
<dbReference type="AlphaFoldDB" id="C6HXR3"/>
<reference evidence="1 2" key="1">
    <citation type="journal article" date="2009" name="Appl. Environ. Microbiol.">
        <title>Community genomic and proteomic analyses of chemoautotrophic iron-oxidizing "Leptospirillum rubarum" (Group II) and "Leptospirillum ferrodiazotrophum" (Group III) bacteria in acid mine drainage biofilms.</title>
        <authorList>
            <person name="Goltsman D.S."/>
            <person name="Denef V.J."/>
            <person name="Singer S.W."/>
            <person name="VerBerkmoes N.C."/>
            <person name="Lefsrud M."/>
            <person name="Mueller R.S."/>
            <person name="Dick G.J."/>
            <person name="Sun C.L."/>
            <person name="Wheeler K.E."/>
            <person name="Zemla A."/>
            <person name="Baker B.J."/>
            <person name="Hauser L."/>
            <person name="Land M."/>
            <person name="Shah M.B."/>
            <person name="Thelen M.P."/>
            <person name="Hettich R.L."/>
            <person name="Banfield J.F."/>
        </authorList>
    </citation>
    <scope>NUCLEOTIDE SEQUENCE [LARGE SCALE GENOMIC DNA]</scope>
</reference>
<evidence type="ECO:0000313" key="1">
    <source>
        <dbReference type="EMBL" id="EES52525.1"/>
    </source>
</evidence>
<name>C6HXR3_9BACT</name>
<keyword evidence="2" id="KW-1185">Reference proteome</keyword>
<evidence type="ECO:0000313" key="2">
    <source>
        <dbReference type="Proteomes" id="UP000009374"/>
    </source>
</evidence>
<gene>
    <name evidence="1" type="ORF">UBAL3_93200022</name>
</gene>
<organism evidence="1 2">
    <name type="scientific">Leptospirillum ferrodiazotrophum</name>
    <dbReference type="NCBI Taxonomy" id="412449"/>
    <lineage>
        <taxon>Bacteria</taxon>
        <taxon>Pseudomonadati</taxon>
        <taxon>Nitrospirota</taxon>
        <taxon>Nitrospiria</taxon>
        <taxon>Nitrospirales</taxon>
        <taxon>Nitrospiraceae</taxon>
        <taxon>Leptospirillum</taxon>
    </lineage>
</organism>